<dbReference type="PRINTS" id="PR00689">
    <property type="entry name" value="ACOABINDINGP"/>
</dbReference>
<organism evidence="4 5">
    <name type="scientific">Plectus sambesii</name>
    <dbReference type="NCBI Taxonomy" id="2011161"/>
    <lineage>
        <taxon>Eukaryota</taxon>
        <taxon>Metazoa</taxon>
        <taxon>Ecdysozoa</taxon>
        <taxon>Nematoda</taxon>
        <taxon>Chromadorea</taxon>
        <taxon>Plectida</taxon>
        <taxon>Plectina</taxon>
        <taxon>Plectoidea</taxon>
        <taxon>Plectidae</taxon>
        <taxon>Plectus</taxon>
    </lineage>
</organism>
<dbReference type="GO" id="GO:0000062">
    <property type="term" value="F:fatty-acyl-CoA binding"/>
    <property type="evidence" value="ECO:0007669"/>
    <property type="project" value="InterPro"/>
</dbReference>
<name>A0A914VXB8_9BILA</name>
<evidence type="ECO:0000313" key="5">
    <source>
        <dbReference type="WBParaSite" id="PSAMB.scaffold26size110003.g653.t1"/>
    </source>
</evidence>
<dbReference type="Gene3D" id="1.20.80.10">
    <property type="match status" value="1"/>
</dbReference>
<dbReference type="InterPro" id="IPR035984">
    <property type="entry name" value="Acyl-CoA-binding_sf"/>
</dbReference>
<evidence type="ECO:0000313" key="4">
    <source>
        <dbReference type="Proteomes" id="UP000887566"/>
    </source>
</evidence>
<dbReference type="PANTHER" id="PTHR23310">
    <property type="entry name" value="ACYL-COA-BINDING PROTEIN, ACBP"/>
    <property type="match status" value="1"/>
</dbReference>
<evidence type="ECO:0000256" key="1">
    <source>
        <dbReference type="ARBA" id="ARBA00005567"/>
    </source>
</evidence>
<sequence length="182" mass="21657">MLVAMQTVDDEHAFVRAERKTQRRAWNELRALKRTEDRDKKFWDSEHIRWANWERHQIELKAKQEQFRAYWDRRQKDDADLWRDKDFANAVDKMSRAGYKGKHGQFEVPDDDKVDMFGMYMQATVGDVNSPKPSSDHPIELSKWQSWNGRKGLTREEAQNAFISRANRLLTLHGWNPPPGWS</sequence>
<feature type="domain" description="ACB" evidence="3">
    <location>
        <begin position="83"/>
        <end position="175"/>
    </location>
</feature>
<dbReference type="AlphaFoldDB" id="A0A914VXB8"/>
<dbReference type="InterPro" id="IPR014352">
    <property type="entry name" value="FERM/acyl-CoA-bd_prot_sf"/>
</dbReference>
<protein>
    <submittedName>
        <fullName evidence="5">ACB domain-containing protein</fullName>
    </submittedName>
</protein>
<keyword evidence="2" id="KW-0446">Lipid-binding</keyword>
<evidence type="ECO:0000256" key="2">
    <source>
        <dbReference type="ARBA" id="ARBA00023121"/>
    </source>
</evidence>
<accession>A0A914VXB8</accession>
<proteinExistence type="inferred from homology"/>
<reference evidence="5" key="1">
    <citation type="submission" date="2022-11" db="UniProtKB">
        <authorList>
            <consortium name="WormBaseParasite"/>
        </authorList>
    </citation>
    <scope>IDENTIFICATION</scope>
</reference>
<keyword evidence="4" id="KW-1185">Reference proteome</keyword>
<dbReference type="Proteomes" id="UP000887566">
    <property type="component" value="Unplaced"/>
</dbReference>
<dbReference type="SUPFAM" id="SSF47027">
    <property type="entry name" value="Acyl-CoA binding protein"/>
    <property type="match status" value="1"/>
</dbReference>
<dbReference type="GO" id="GO:0006631">
    <property type="term" value="P:fatty acid metabolic process"/>
    <property type="evidence" value="ECO:0007669"/>
    <property type="project" value="TreeGrafter"/>
</dbReference>
<comment type="similarity">
    <text evidence="1">Belongs to the ACBP family.</text>
</comment>
<evidence type="ECO:0000259" key="3">
    <source>
        <dbReference type="PROSITE" id="PS51228"/>
    </source>
</evidence>
<dbReference type="PROSITE" id="PS51228">
    <property type="entry name" value="ACB_2"/>
    <property type="match status" value="1"/>
</dbReference>
<dbReference type="Pfam" id="PF00887">
    <property type="entry name" value="ACBP"/>
    <property type="match status" value="1"/>
</dbReference>
<dbReference type="InterPro" id="IPR000582">
    <property type="entry name" value="Acyl-CoA-binding_protein"/>
</dbReference>
<dbReference type="PANTHER" id="PTHR23310:SF62">
    <property type="entry name" value="ACYL-COA BINDING PROTEIN 1, ISOFORM A"/>
    <property type="match status" value="1"/>
</dbReference>
<dbReference type="WBParaSite" id="PSAMB.scaffold26size110003.g653.t1">
    <property type="protein sequence ID" value="PSAMB.scaffold26size110003.g653.t1"/>
    <property type="gene ID" value="PSAMB.scaffold26size110003.g653"/>
</dbReference>